<proteinExistence type="inferred from homology"/>
<evidence type="ECO:0000256" key="1">
    <source>
        <dbReference type="ARBA" id="ARBA00005568"/>
    </source>
</evidence>
<sequence length="267" mass="28182">MAISLRQRALRGDRLIGVLLRMPSEELVEMSAVAGMDFVLVDCEHGPADVIALRHHIALASVHGVPVIVRVGEDDPGQILRVLDQGAQGVLVPHIDSREQADAVVASALYPPDGTRGFATYSRAGRFGTVPAAEHRAWFLENTLVLGMIESPAAVAAVREIAGAHRLDGLMIGPSDLAAASGPADPSLSEAAAAVDAALRAEGRLRMDIVGDAAAAQAAFSDGAHLVVYNLAHSLMNHLEHLVEGRPWPRRTPTGPTPTQPDRSPKD</sequence>
<evidence type="ECO:0000256" key="4">
    <source>
        <dbReference type="SAM" id="MobiDB-lite"/>
    </source>
</evidence>
<dbReference type="Pfam" id="PF03328">
    <property type="entry name" value="HpcH_HpaI"/>
    <property type="match status" value="1"/>
</dbReference>
<feature type="region of interest" description="Disordered" evidence="4">
    <location>
        <begin position="246"/>
        <end position="267"/>
    </location>
</feature>
<protein>
    <submittedName>
        <fullName evidence="6">2-dehydro-3-deoxyglucarate aldolase</fullName>
    </submittedName>
</protein>
<keyword evidence="3" id="KW-0456">Lyase</keyword>
<comment type="similarity">
    <text evidence="1">Belongs to the HpcH/HpaI aldolase family.</text>
</comment>
<dbReference type="InterPro" id="IPR050251">
    <property type="entry name" value="HpcH-HpaI_aldolase"/>
</dbReference>
<evidence type="ECO:0000313" key="6">
    <source>
        <dbReference type="EMBL" id="GLC84156.1"/>
    </source>
</evidence>
<evidence type="ECO:0000313" key="7">
    <source>
        <dbReference type="Proteomes" id="UP001165068"/>
    </source>
</evidence>
<comment type="caution">
    <text evidence="6">The sequence shown here is derived from an EMBL/GenBank/DDBJ whole genome shotgun (WGS) entry which is preliminary data.</text>
</comment>
<dbReference type="InterPro" id="IPR005000">
    <property type="entry name" value="Aldolase/citrate-lyase_domain"/>
</dbReference>
<keyword evidence="2" id="KW-0479">Metal-binding</keyword>
<evidence type="ECO:0000256" key="3">
    <source>
        <dbReference type="ARBA" id="ARBA00023239"/>
    </source>
</evidence>
<dbReference type="Gene3D" id="3.20.20.60">
    <property type="entry name" value="Phosphoenolpyruvate-binding domains"/>
    <property type="match status" value="1"/>
</dbReference>
<dbReference type="InterPro" id="IPR015813">
    <property type="entry name" value="Pyrv/PenolPyrv_kinase-like_dom"/>
</dbReference>
<dbReference type="Proteomes" id="UP001165068">
    <property type="component" value="Unassembled WGS sequence"/>
</dbReference>
<dbReference type="SUPFAM" id="SSF51621">
    <property type="entry name" value="Phosphoenolpyruvate/pyruvate domain"/>
    <property type="match status" value="1"/>
</dbReference>
<dbReference type="RefSeq" id="WP_285631888.1">
    <property type="nucleotide sequence ID" value="NZ_BAAAUK010000003.1"/>
</dbReference>
<organism evidence="6 7">
    <name type="scientific">Microbacterium arabinogalactanolyticum</name>
    <dbReference type="NCBI Taxonomy" id="69365"/>
    <lineage>
        <taxon>Bacteria</taxon>
        <taxon>Bacillati</taxon>
        <taxon>Actinomycetota</taxon>
        <taxon>Actinomycetes</taxon>
        <taxon>Micrococcales</taxon>
        <taxon>Microbacteriaceae</taxon>
        <taxon>Microbacterium</taxon>
    </lineage>
</organism>
<keyword evidence="7" id="KW-1185">Reference proteome</keyword>
<reference evidence="6" key="1">
    <citation type="submission" date="2022-08" db="EMBL/GenBank/DDBJ databases">
        <title>Draft genome sequence of Microbacterium arabinogalactanolyticum JCM 9171.</title>
        <authorList>
            <person name="Fujita K."/>
            <person name="Ishiwata A."/>
            <person name="Fushinobu S."/>
        </authorList>
    </citation>
    <scope>NUCLEOTIDE SEQUENCE</scope>
    <source>
        <strain evidence="6">JCM 9171</strain>
    </source>
</reference>
<gene>
    <name evidence="6" type="ORF">MIAR_07440</name>
</gene>
<dbReference type="EMBL" id="BRZC01000003">
    <property type="protein sequence ID" value="GLC84156.1"/>
    <property type="molecule type" value="Genomic_DNA"/>
</dbReference>
<feature type="domain" description="HpcH/HpaI aldolase/citrate lyase" evidence="5">
    <location>
        <begin position="24"/>
        <end position="225"/>
    </location>
</feature>
<accession>A0ABQ5NEC8</accession>
<name>A0ABQ5NEC8_9MICO</name>
<evidence type="ECO:0000256" key="2">
    <source>
        <dbReference type="ARBA" id="ARBA00022723"/>
    </source>
</evidence>
<dbReference type="PANTHER" id="PTHR30502:SF0">
    <property type="entry name" value="PHOSPHOENOLPYRUVATE CARBOXYLASE FAMILY PROTEIN"/>
    <property type="match status" value="1"/>
</dbReference>
<dbReference type="PANTHER" id="PTHR30502">
    <property type="entry name" value="2-KETO-3-DEOXY-L-RHAMNONATE ALDOLASE"/>
    <property type="match status" value="1"/>
</dbReference>
<dbReference type="InterPro" id="IPR040442">
    <property type="entry name" value="Pyrv_kinase-like_dom_sf"/>
</dbReference>
<evidence type="ECO:0000259" key="5">
    <source>
        <dbReference type="Pfam" id="PF03328"/>
    </source>
</evidence>